<proteinExistence type="predicted"/>
<dbReference type="GO" id="GO:0000155">
    <property type="term" value="F:phosphorelay sensor kinase activity"/>
    <property type="evidence" value="ECO:0007669"/>
    <property type="project" value="InterPro"/>
</dbReference>
<sequence length="592" mass="66011">MTATLDQRDSIQSPKVPMAARKASMVVIALMLVLASVHTWVAWTQSNRAAESLVTTLTRTLEFQTDSTFRSIDNLLLEASQTIDPDHWPKPDQLNWFQSRLVGFPEARNFVVAGIDGKSVGPGLASTGLVGQPIDVSDRQHFRAHRAGLDQGRMLVGDPITDRLDGHQIIPLSRAIRDAKGNFRGMVGLGIDPHYLVEVLESLLIEPAGGISVLRRDGIFLARLPDQYGSFGRSVAKSDLFTKFLASTPHGIARFISVADGNAKIVGYRTLERYPLVVTVGITRTTAFASFWIEFASLAVAITILAVMLFWLASLSDRRAYSRMLLASELEAQSHSLERQVEERTHHLEELRAETEKKARQLATSNADLERFAYIASHDLQEPLRSIASYLQLLQKRYQEQLDDQAREYISYAVGGAKRMHDLIVDLLAYSRVNSQGEPFKPCDLDEVVAEARQNLSIQIKESAAIIEVGELPPLIGDRRQLLSLFQNLMSNAIKYRKPDVAPLIRISATQQDGRWHFRVEDNGIGIEEAYHQRVFVIFQRLHAAGRYEGTGIGLALCKRIVERHGGAIHVESQLGQGASFCFDLPFQPPKD</sequence>
<evidence type="ECO:0000256" key="1">
    <source>
        <dbReference type="ARBA" id="ARBA00000085"/>
    </source>
</evidence>
<dbReference type="STRING" id="1285242.A6A04_08635"/>
<dbReference type="InterPro" id="IPR003594">
    <property type="entry name" value="HATPase_dom"/>
</dbReference>
<dbReference type="InterPro" id="IPR036890">
    <property type="entry name" value="HATPase_C_sf"/>
</dbReference>
<evidence type="ECO:0000256" key="3">
    <source>
        <dbReference type="ARBA" id="ARBA00022553"/>
    </source>
</evidence>
<dbReference type="InterPro" id="IPR036097">
    <property type="entry name" value="HisK_dim/P_sf"/>
</dbReference>
<dbReference type="OrthoDB" id="434992at2"/>
<keyword evidence="6" id="KW-0175">Coiled coil</keyword>
<dbReference type="InterPro" id="IPR052162">
    <property type="entry name" value="Sensor_kinase/Photoreceptor"/>
</dbReference>
<dbReference type="Pfam" id="PF22588">
    <property type="entry name" value="dCache_1_like"/>
    <property type="match status" value="1"/>
</dbReference>
<dbReference type="InterPro" id="IPR005467">
    <property type="entry name" value="His_kinase_dom"/>
</dbReference>
<organism evidence="9 10">
    <name type="scientific">Paramagnetospirillum marisnigri</name>
    <dbReference type="NCBI Taxonomy" id="1285242"/>
    <lineage>
        <taxon>Bacteria</taxon>
        <taxon>Pseudomonadati</taxon>
        <taxon>Pseudomonadota</taxon>
        <taxon>Alphaproteobacteria</taxon>
        <taxon>Rhodospirillales</taxon>
        <taxon>Magnetospirillaceae</taxon>
        <taxon>Paramagnetospirillum</taxon>
    </lineage>
</organism>
<name>A0A178M5A5_9PROT</name>
<evidence type="ECO:0000256" key="2">
    <source>
        <dbReference type="ARBA" id="ARBA00012438"/>
    </source>
</evidence>
<evidence type="ECO:0000256" key="7">
    <source>
        <dbReference type="SAM" id="Phobius"/>
    </source>
</evidence>
<keyword evidence="3" id="KW-0597">Phosphoprotein</keyword>
<protein>
    <recommendedName>
        <fullName evidence="2">histidine kinase</fullName>
        <ecNumber evidence="2">2.7.13.3</ecNumber>
    </recommendedName>
</protein>
<feature type="transmembrane region" description="Helical" evidence="7">
    <location>
        <begin position="23"/>
        <end position="43"/>
    </location>
</feature>
<dbReference type="PANTHER" id="PTHR43304">
    <property type="entry name" value="PHYTOCHROME-LIKE PROTEIN CPH1"/>
    <property type="match status" value="1"/>
</dbReference>
<dbReference type="PROSITE" id="PS50109">
    <property type="entry name" value="HIS_KIN"/>
    <property type="match status" value="1"/>
</dbReference>
<dbReference type="InterPro" id="IPR004358">
    <property type="entry name" value="Sig_transdc_His_kin-like_C"/>
</dbReference>
<evidence type="ECO:0000256" key="5">
    <source>
        <dbReference type="ARBA" id="ARBA00022777"/>
    </source>
</evidence>
<dbReference type="InterPro" id="IPR054327">
    <property type="entry name" value="His-kinase-like_sensor"/>
</dbReference>
<keyword evidence="5" id="KW-0418">Kinase</keyword>
<dbReference type="RefSeq" id="WP_068495735.1">
    <property type="nucleotide sequence ID" value="NZ_LWQT01000120.1"/>
</dbReference>
<dbReference type="SUPFAM" id="SSF47384">
    <property type="entry name" value="Homodimeric domain of signal transducing histidine kinase"/>
    <property type="match status" value="1"/>
</dbReference>
<dbReference type="SMART" id="SM00387">
    <property type="entry name" value="HATPase_c"/>
    <property type="match status" value="1"/>
</dbReference>
<keyword evidence="10" id="KW-1185">Reference proteome</keyword>
<dbReference type="Pfam" id="PF00512">
    <property type="entry name" value="HisKA"/>
    <property type="match status" value="1"/>
</dbReference>
<dbReference type="PANTHER" id="PTHR43304:SF1">
    <property type="entry name" value="PAC DOMAIN-CONTAINING PROTEIN"/>
    <property type="match status" value="1"/>
</dbReference>
<dbReference type="EC" id="2.7.13.3" evidence="2"/>
<dbReference type="AlphaFoldDB" id="A0A178M5A5"/>
<accession>A0A178M5A5</accession>
<dbReference type="CDD" id="cd12914">
    <property type="entry name" value="PDC1_DGC_like"/>
    <property type="match status" value="1"/>
</dbReference>
<dbReference type="CDD" id="cd12915">
    <property type="entry name" value="PDC2_DGC_like"/>
    <property type="match status" value="1"/>
</dbReference>
<comment type="catalytic activity">
    <reaction evidence="1">
        <text>ATP + protein L-histidine = ADP + protein N-phospho-L-histidine.</text>
        <dbReference type="EC" id="2.7.13.3"/>
    </reaction>
</comment>
<evidence type="ECO:0000313" key="10">
    <source>
        <dbReference type="Proteomes" id="UP000078428"/>
    </source>
</evidence>
<dbReference type="CDD" id="cd00082">
    <property type="entry name" value="HisKA"/>
    <property type="match status" value="1"/>
</dbReference>
<dbReference type="Proteomes" id="UP000078428">
    <property type="component" value="Unassembled WGS sequence"/>
</dbReference>
<evidence type="ECO:0000256" key="4">
    <source>
        <dbReference type="ARBA" id="ARBA00022679"/>
    </source>
</evidence>
<dbReference type="EMBL" id="LWQT01000120">
    <property type="protein sequence ID" value="OAN43940.1"/>
    <property type="molecule type" value="Genomic_DNA"/>
</dbReference>
<dbReference type="Gene3D" id="3.30.450.20">
    <property type="entry name" value="PAS domain"/>
    <property type="match status" value="2"/>
</dbReference>
<dbReference type="FunFam" id="3.30.565.10:FF:000006">
    <property type="entry name" value="Sensor histidine kinase WalK"/>
    <property type="match status" value="1"/>
</dbReference>
<dbReference type="Gene3D" id="3.30.565.10">
    <property type="entry name" value="Histidine kinase-like ATPase, C-terminal domain"/>
    <property type="match status" value="1"/>
</dbReference>
<feature type="domain" description="Histidine kinase" evidence="8">
    <location>
        <begin position="375"/>
        <end position="589"/>
    </location>
</feature>
<feature type="coiled-coil region" evidence="6">
    <location>
        <begin position="334"/>
        <end position="368"/>
    </location>
</feature>
<dbReference type="Gene3D" id="1.10.287.130">
    <property type="match status" value="1"/>
</dbReference>
<evidence type="ECO:0000313" key="9">
    <source>
        <dbReference type="EMBL" id="OAN43940.1"/>
    </source>
</evidence>
<keyword evidence="7" id="KW-0812">Transmembrane</keyword>
<gene>
    <name evidence="9" type="ORF">A6A04_08635</name>
</gene>
<keyword evidence="4" id="KW-0808">Transferase</keyword>
<keyword evidence="7" id="KW-0472">Membrane</keyword>
<evidence type="ECO:0000256" key="6">
    <source>
        <dbReference type="SAM" id="Coils"/>
    </source>
</evidence>
<feature type="transmembrane region" description="Helical" evidence="7">
    <location>
        <begin position="291"/>
        <end position="313"/>
    </location>
</feature>
<comment type="caution">
    <text evidence="9">The sequence shown here is derived from an EMBL/GenBank/DDBJ whole genome shotgun (WGS) entry which is preliminary data.</text>
</comment>
<dbReference type="SUPFAM" id="SSF55874">
    <property type="entry name" value="ATPase domain of HSP90 chaperone/DNA topoisomerase II/histidine kinase"/>
    <property type="match status" value="1"/>
</dbReference>
<dbReference type="PRINTS" id="PR00344">
    <property type="entry name" value="BCTRLSENSOR"/>
</dbReference>
<keyword evidence="7" id="KW-1133">Transmembrane helix</keyword>
<dbReference type="InterPro" id="IPR003661">
    <property type="entry name" value="HisK_dim/P_dom"/>
</dbReference>
<dbReference type="Pfam" id="PF02518">
    <property type="entry name" value="HATPase_c"/>
    <property type="match status" value="1"/>
</dbReference>
<evidence type="ECO:0000259" key="8">
    <source>
        <dbReference type="PROSITE" id="PS50109"/>
    </source>
</evidence>
<dbReference type="SMART" id="SM00388">
    <property type="entry name" value="HisKA"/>
    <property type="match status" value="1"/>
</dbReference>
<reference evidence="9 10" key="1">
    <citation type="submission" date="2016-04" db="EMBL/GenBank/DDBJ databases">
        <title>Draft genome sequence of freshwater magnetotactic bacteria Magnetospirillum marisnigri SP-1 and Magnetospirillum moscoviense BB-1.</title>
        <authorList>
            <person name="Koziaeva V."/>
            <person name="Dziuba M.V."/>
            <person name="Ivanov T.M."/>
            <person name="Kuznetsov B."/>
            <person name="Grouzdev D.S."/>
        </authorList>
    </citation>
    <scope>NUCLEOTIDE SEQUENCE [LARGE SCALE GENOMIC DNA]</scope>
    <source>
        <strain evidence="9 10">SP-1</strain>
    </source>
</reference>